<name>A0A8H7BRN6_9FUNG</name>
<evidence type="ECO:0000256" key="1">
    <source>
        <dbReference type="SAM" id="Coils"/>
    </source>
</evidence>
<proteinExistence type="predicted"/>
<keyword evidence="5" id="KW-1185">Reference proteome</keyword>
<dbReference type="PROSITE" id="PS51035">
    <property type="entry name" value="BAG"/>
    <property type="match status" value="1"/>
</dbReference>
<feature type="compositionally biased region" description="Basic and acidic residues" evidence="2">
    <location>
        <begin position="214"/>
        <end position="229"/>
    </location>
</feature>
<evidence type="ECO:0000256" key="2">
    <source>
        <dbReference type="SAM" id="MobiDB-lite"/>
    </source>
</evidence>
<protein>
    <recommendedName>
        <fullName evidence="3">BAG domain-containing protein</fullName>
    </recommendedName>
</protein>
<keyword evidence="1" id="KW-0175">Coiled coil</keyword>
<dbReference type="SUPFAM" id="SSF63491">
    <property type="entry name" value="BAG domain"/>
    <property type="match status" value="1"/>
</dbReference>
<dbReference type="AlphaFoldDB" id="A0A8H7BRN6"/>
<reference evidence="4" key="1">
    <citation type="submission" date="2020-01" db="EMBL/GenBank/DDBJ databases">
        <title>Genome Sequencing of Three Apophysomyces-Like Fungal Strains Confirms a Novel Fungal Genus in the Mucoromycota with divergent Burkholderia-like Endosymbiotic Bacteria.</title>
        <authorList>
            <person name="Stajich J.E."/>
            <person name="Macias A.M."/>
            <person name="Carter-House D."/>
            <person name="Lovett B."/>
            <person name="Kasson L.R."/>
            <person name="Berry K."/>
            <person name="Grigoriev I."/>
            <person name="Chang Y."/>
            <person name="Spatafora J."/>
            <person name="Kasson M.T."/>
        </authorList>
    </citation>
    <scope>NUCLEOTIDE SEQUENCE</scope>
    <source>
        <strain evidence="4">NRRL A-21654</strain>
    </source>
</reference>
<feature type="compositionally biased region" description="Low complexity" evidence="2">
    <location>
        <begin position="249"/>
        <end position="259"/>
    </location>
</feature>
<dbReference type="Proteomes" id="UP000605846">
    <property type="component" value="Unassembled WGS sequence"/>
</dbReference>
<evidence type="ECO:0000313" key="4">
    <source>
        <dbReference type="EMBL" id="KAF7730822.1"/>
    </source>
</evidence>
<dbReference type="EMBL" id="JABAYA010000013">
    <property type="protein sequence ID" value="KAF7730822.1"/>
    <property type="molecule type" value="Genomic_DNA"/>
</dbReference>
<dbReference type="Gene3D" id="1.20.58.120">
    <property type="entry name" value="BAG domain"/>
    <property type="match status" value="1"/>
</dbReference>
<organism evidence="4 5">
    <name type="scientific">Apophysomyces ossiformis</name>
    <dbReference type="NCBI Taxonomy" id="679940"/>
    <lineage>
        <taxon>Eukaryota</taxon>
        <taxon>Fungi</taxon>
        <taxon>Fungi incertae sedis</taxon>
        <taxon>Mucoromycota</taxon>
        <taxon>Mucoromycotina</taxon>
        <taxon>Mucoromycetes</taxon>
        <taxon>Mucorales</taxon>
        <taxon>Mucorineae</taxon>
        <taxon>Mucoraceae</taxon>
        <taxon>Apophysomyces</taxon>
    </lineage>
</organism>
<feature type="compositionally biased region" description="Basic residues" evidence="2">
    <location>
        <begin position="426"/>
        <end position="450"/>
    </location>
</feature>
<gene>
    <name evidence="4" type="ORF">EC973_001340</name>
</gene>
<feature type="coiled-coil region" evidence="1">
    <location>
        <begin position="90"/>
        <end position="148"/>
    </location>
</feature>
<sequence length="457" mass="54203">MYYTTTPLFVHPTAAQRIQRNLTLDDYLQLQVLLRHEQERREREQARQEQLRLQYAMDNLRYMTGQYRRERCRQIEQYLDRQRRAELLHQAYLEQERERAMQRQREYERAIQQQKEQEEEYYRQRLAAALEQQRVDRLHQQYLALQKQAQEQDHHHMAEFEPTMNNKPSNFREFHADRISPLVKLIFGQQEAVPEPEDEEKETPAQPFTDEEDLWRYMGHEPEEEKAQDTEMAETSSGEEMNDDDHSVSSDVSGASSSSSDDDSQPPVQDHVLNLKGLVNELVAKESVPESAEARTNPEISMKTIPILEDTQKTVKCEKLRKIEDELENIQKQHQGVFDTHLDFQKAESGTLLLTASTADNREFLGYEDKVMRIMLQLDTIESDGDEEIRSERKALVKRAEHILELLDAHKQEEWQNARRQQRAEGKKKRKQQRRKQSKHKSHSRRHHPQRLVSSTA</sequence>
<feature type="compositionally biased region" description="Basic and acidic residues" evidence="2">
    <location>
        <begin position="410"/>
        <end position="425"/>
    </location>
</feature>
<evidence type="ECO:0000259" key="3">
    <source>
        <dbReference type="PROSITE" id="PS51035"/>
    </source>
</evidence>
<feature type="region of interest" description="Disordered" evidence="2">
    <location>
        <begin position="191"/>
        <end position="269"/>
    </location>
</feature>
<dbReference type="GO" id="GO:0051087">
    <property type="term" value="F:protein-folding chaperone binding"/>
    <property type="evidence" value="ECO:0007669"/>
    <property type="project" value="InterPro"/>
</dbReference>
<dbReference type="Pfam" id="PF02179">
    <property type="entry name" value="BAG"/>
    <property type="match status" value="1"/>
</dbReference>
<feature type="domain" description="BAG" evidence="3">
    <location>
        <begin position="371"/>
        <end position="411"/>
    </location>
</feature>
<feature type="coiled-coil region" evidence="1">
    <location>
        <begin position="313"/>
        <end position="340"/>
    </location>
</feature>
<comment type="caution">
    <text evidence="4">The sequence shown here is derived from an EMBL/GenBank/DDBJ whole genome shotgun (WGS) entry which is preliminary data.</text>
</comment>
<dbReference type="InterPro" id="IPR036533">
    <property type="entry name" value="BAG_dom_sf"/>
</dbReference>
<dbReference type="OrthoDB" id="333905at2759"/>
<evidence type="ECO:0000313" key="5">
    <source>
        <dbReference type="Proteomes" id="UP000605846"/>
    </source>
</evidence>
<dbReference type="InterPro" id="IPR003103">
    <property type="entry name" value="BAG_domain"/>
</dbReference>
<feature type="region of interest" description="Disordered" evidence="2">
    <location>
        <begin position="410"/>
        <end position="457"/>
    </location>
</feature>
<accession>A0A8H7BRN6</accession>